<gene>
    <name evidence="1" type="ORF">M3D93_10920</name>
</gene>
<sequence>MTTGYDKWQSRLADEFLKPHDGPTVFFVDDSVLANLAPEASQASHDLALSVTARLHTAGGKSMFAPITAEYKRWEQGTRSQAPPVLPVISISVLAATRMRSGANTRSTNYYLRLAEILSPEGDSREIEKTRRSLRESGAFLDVVDMWRGLHHWIESQGGAIGFSTIREHPRLQRIGYPLSQALIRQSDRVKLTRFFHDFDFPVGNPPGPEALLGALHIWTTAERNRLSEAFMNGLDDPDLRALLTHVVEAHAQAWDGQVLTAEGHPRIAIRIGLDLETWATNLLFPVPPGGPAQLTLTIPDQTEPLELTALDGYNYYAYEDTSLRVPHAAVNGLKLVGATFTAEYAPSPVIFFRPDPQTGTWSSADGIAPFEEHIVAVHSGEKDRFEEFLNEAANIGWRRVRQRKAALIENYALYQDVRFDDGDKLAKALARMPSLRRVGVAPVIAPRARLTRGLPLASNLSTNHYMRGGEPDLLLPSGTQPHRVTVTFDGVGQVLCANGFPLELRRFASRSGLHRITVDGQELSFTTLEEDPNPEPPVGMGRLGWTDKLQICEDREQIALVGARAREGRAEATVLGRRGRDESYILHEDGAAQKIAEPQVPKFIQTLTTKIHSPYFELEVSESARYLAQRRGQRWRLIEIGGDEPGEYESAFDVPGAWKRACASENGYRLWRYQLQIATGD</sequence>
<name>A0AAW5Q7I3_9ACTN</name>
<evidence type="ECO:0000313" key="2">
    <source>
        <dbReference type="Proteomes" id="UP001206890"/>
    </source>
</evidence>
<accession>A0AAW5Q7I3</accession>
<proteinExistence type="predicted"/>
<protein>
    <submittedName>
        <fullName evidence="1">Uncharacterized protein</fullName>
    </submittedName>
</protein>
<dbReference type="EMBL" id="JALXTC010000050">
    <property type="protein sequence ID" value="MCT2118259.1"/>
    <property type="molecule type" value="Genomic_DNA"/>
</dbReference>
<organism evidence="1 2">
    <name type="scientific">Dietzia cinnamea</name>
    <dbReference type="NCBI Taxonomy" id="321318"/>
    <lineage>
        <taxon>Bacteria</taxon>
        <taxon>Bacillati</taxon>
        <taxon>Actinomycetota</taxon>
        <taxon>Actinomycetes</taxon>
        <taxon>Mycobacteriales</taxon>
        <taxon>Dietziaceae</taxon>
        <taxon>Dietzia</taxon>
    </lineage>
</organism>
<dbReference type="AlphaFoldDB" id="A0AAW5Q7I3"/>
<reference evidence="1" key="1">
    <citation type="submission" date="2022-04" db="EMBL/GenBank/DDBJ databases">
        <title>Human microbiome associated bacterial genomes.</title>
        <authorList>
            <person name="Sandstrom S."/>
            <person name="Salamzade R."/>
            <person name="Kalan L.R."/>
        </authorList>
    </citation>
    <scope>NUCLEOTIDE SEQUENCE</scope>
    <source>
        <strain evidence="1">P3-SID1762</strain>
    </source>
</reference>
<comment type="caution">
    <text evidence="1">The sequence shown here is derived from an EMBL/GenBank/DDBJ whole genome shotgun (WGS) entry which is preliminary data.</text>
</comment>
<evidence type="ECO:0000313" key="1">
    <source>
        <dbReference type="EMBL" id="MCT2118259.1"/>
    </source>
</evidence>
<dbReference type="Proteomes" id="UP001206890">
    <property type="component" value="Unassembled WGS sequence"/>
</dbReference>